<dbReference type="KEGG" id="mno:Mnod_5689"/>
<accession>B8IQL4</accession>
<dbReference type="RefSeq" id="WP_015932128.1">
    <property type="nucleotide sequence ID" value="NC_011894.1"/>
</dbReference>
<dbReference type="OrthoDB" id="7471531at2"/>
<evidence type="ECO:0000313" key="1">
    <source>
        <dbReference type="EMBL" id="ACL60526.1"/>
    </source>
</evidence>
<dbReference type="AlphaFoldDB" id="B8IQL4"/>
<sequence>MPVTETSVIGALTPSASFNIAKRIRDYFQRRAHARAVEQQAEQARLAASFLEDACRIADEQTKAAKATAQAIKAVRAVEEKILAEAEARTLFYQRLATSACARKNLKFRSFIKDTIEQSGFIMINTHHSSRDPIMDTSFRYTVGFTELGLPELLIVGQTRKLARHMLEHLLKDHKSGKRPINPIDGFRTVAGGHVCMLRQLPKSKANNTVVFQARDYYRRHVGVLQVVLPDSRGRYPWDIRFDGFDVSQVGIQESVVNWLTEGPPREQAPH</sequence>
<keyword evidence="2" id="KW-1185">Reference proteome</keyword>
<dbReference type="EMBL" id="CP001349">
    <property type="protein sequence ID" value="ACL60526.1"/>
    <property type="molecule type" value="Genomic_DNA"/>
</dbReference>
<gene>
    <name evidence="1" type="ordered locus">Mnod_5689</name>
</gene>
<dbReference type="Proteomes" id="UP000008207">
    <property type="component" value="Chromosome"/>
</dbReference>
<dbReference type="InterPro" id="IPR025358">
    <property type="entry name" value="DUF4262"/>
</dbReference>
<name>B8IQL4_METNO</name>
<dbReference type="HOGENOM" id="CLU_1026044_0_0_5"/>
<dbReference type="eggNOG" id="ENOG5031CEY">
    <property type="taxonomic scope" value="Bacteria"/>
</dbReference>
<dbReference type="Pfam" id="PF14081">
    <property type="entry name" value="DUF4262"/>
    <property type="match status" value="1"/>
</dbReference>
<dbReference type="STRING" id="460265.Mnod_5689"/>
<evidence type="ECO:0000313" key="2">
    <source>
        <dbReference type="Proteomes" id="UP000008207"/>
    </source>
</evidence>
<protein>
    <submittedName>
        <fullName evidence="1">Uncharacterized protein</fullName>
    </submittedName>
</protein>
<proteinExistence type="predicted"/>
<organism evidence="1 2">
    <name type="scientific">Methylobacterium nodulans (strain LMG 21967 / CNCM I-2342 / ORS 2060)</name>
    <dbReference type="NCBI Taxonomy" id="460265"/>
    <lineage>
        <taxon>Bacteria</taxon>
        <taxon>Pseudomonadati</taxon>
        <taxon>Pseudomonadota</taxon>
        <taxon>Alphaproteobacteria</taxon>
        <taxon>Hyphomicrobiales</taxon>
        <taxon>Methylobacteriaceae</taxon>
        <taxon>Methylobacterium</taxon>
    </lineage>
</organism>
<reference evidence="1 2" key="1">
    <citation type="submission" date="2009-01" db="EMBL/GenBank/DDBJ databases">
        <title>Complete sequence of chromosome of Methylobacterium nodulans ORS 2060.</title>
        <authorList>
            <consortium name="US DOE Joint Genome Institute"/>
            <person name="Lucas S."/>
            <person name="Copeland A."/>
            <person name="Lapidus A."/>
            <person name="Glavina del Rio T."/>
            <person name="Dalin E."/>
            <person name="Tice H."/>
            <person name="Bruce D."/>
            <person name="Goodwin L."/>
            <person name="Pitluck S."/>
            <person name="Sims D."/>
            <person name="Brettin T."/>
            <person name="Detter J.C."/>
            <person name="Han C."/>
            <person name="Larimer F."/>
            <person name="Land M."/>
            <person name="Hauser L."/>
            <person name="Kyrpides N."/>
            <person name="Ivanova N."/>
            <person name="Marx C.J."/>
            <person name="Richardson P."/>
        </authorList>
    </citation>
    <scope>NUCLEOTIDE SEQUENCE [LARGE SCALE GENOMIC DNA]</scope>
    <source>
        <strain evidence="2">LMG 21967 / CNCM I-2342 / ORS 2060</strain>
    </source>
</reference>